<dbReference type="OrthoDB" id="1677173at2"/>
<keyword evidence="3" id="KW-1185">Reference proteome</keyword>
<dbReference type="RefSeq" id="WP_139796398.1">
    <property type="nucleotide sequence ID" value="NZ_CP155572.1"/>
</dbReference>
<evidence type="ECO:0000313" key="2">
    <source>
        <dbReference type="EMBL" id="SMD18127.1"/>
    </source>
</evidence>
<organism evidence="2 3">
    <name type="scientific">Sporomusa malonica</name>
    <dbReference type="NCBI Taxonomy" id="112901"/>
    <lineage>
        <taxon>Bacteria</taxon>
        <taxon>Bacillati</taxon>
        <taxon>Bacillota</taxon>
        <taxon>Negativicutes</taxon>
        <taxon>Selenomonadales</taxon>
        <taxon>Sporomusaceae</taxon>
        <taxon>Sporomusa</taxon>
    </lineage>
</organism>
<dbReference type="AlphaFoldDB" id="A0A1W2F852"/>
<accession>A0A1W2F852</accession>
<dbReference type="STRING" id="112901.SAMN04488500_1572"/>
<reference evidence="2 3" key="1">
    <citation type="submission" date="2017-04" db="EMBL/GenBank/DDBJ databases">
        <authorList>
            <person name="Afonso C.L."/>
            <person name="Miller P.J."/>
            <person name="Scott M.A."/>
            <person name="Spackman E."/>
            <person name="Goraichik I."/>
            <person name="Dimitrov K.M."/>
            <person name="Suarez D.L."/>
            <person name="Swayne D.E."/>
        </authorList>
    </citation>
    <scope>NUCLEOTIDE SEQUENCE [LARGE SCALE GENOMIC DNA]</scope>
    <source>
        <strain evidence="2 3">DSM 5090</strain>
    </source>
</reference>
<proteinExistence type="predicted"/>
<sequence>MPSKYIKPPLIDAYITCNRTVARTMKRGYLLVGGHTNCYYESIALWDLTSIPADLKITSARANFFIAYNNPSCSKVIEAYPIVSRWKPTSTSLRHPPLTSPNPVATTAISDTAEQLSFEITKLIKEWQSSESANFGLLFRMHEPIYPSNSVSLFSGNYCDSSYWPFIQISYNPPDIVPCICKPDILNVSDIVHTTAAWSYTTPLDVLPYNYSYTISNIGTNPAIICLNVSADSHYWMDQSALHIISPSESTALAPDTITRYACVAFCSLNSGHDTTLNISTQGRTTM</sequence>
<feature type="domain" description="DUF6385" evidence="1">
    <location>
        <begin position="210"/>
        <end position="284"/>
    </location>
</feature>
<dbReference type="InterPro" id="IPR045965">
    <property type="entry name" value="DUF6385"/>
</dbReference>
<evidence type="ECO:0000259" key="1">
    <source>
        <dbReference type="Pfam" id="PF19912"/>
    </source>
</evidence>
<gene>
    <name evidence="2" type="ORF">SAMN04488500_1572</name>
</gene>
<protein>
    <recommendedName>
        <fullName evidence="1">DUF6385 domain-containing protein</fullName>
    </recommendedName>
</protein>
<dbReference type="NCBIfam" id="NF033679">
    <property type="entry name" value="DNRLRE_dom"/>
    <property type="match status" value="1"/>
</dbReference>
<dbReference type="EMBL" id="FWXI01000057">
    <property type="protein sequence ID" value="SMD18127.1"/>
    <property type="molecule type" value="Genomic_DNA"/>
</dbReference>
<name>A0A1W2F852_9FIRM</name>
<dbReference type="Pfam" id="PF19912">
    <property type="entry name" value="DUF6385"/>
    <property type="match status" value="1"/>
</dbReference>
<evidence type="ECO:0000313" key="3">
    <source>
        <dbReference type="Proteomes" id="UP000192738"/>
    </source>
</evidence>
<dbReference type="Proteomes" id="UP000192738">
    <property type="component" value="Unassembled WGS sequence"/>
</dbReference>